<name>A0ABD1MNK4_9FABA</name>
<dbReference type="EMBL" id="JBGMDY010000004">
    <property type="protein sequence ID" value="KAL2337377.1"/>
    <property type="molecule type" value="Genomic_DNA"/>
</dbReference>
<proteinExistence type="predicted"/>
<dbReference type="Proteomes" id="UP001603857">
    <property type="component" value="Unassembled WGS sequence"/>
</dbReference>
<gene>
    <name evidence="1" type="ORF">Fmac_011823</name>
</gene>
<protein>
    <submittedName>
        <fullName evidence="1">Uncharacterized protein</fullName>
    </submittedName>
</protein>
<evidence type="ECO:0000313" key="2">
    <source>
        <dbReference type="Proteomes" id="UP001603857"/>
    </source>
</evidence>
<accession>A0ABD1MNK4</accession>
<comment type="caution">
    <text evidence="1">The sequence shown here is derived from an EMBL/GenBank/DDBJ whole genome shotgun (WGS) entry which is preliminary data.</text>
</comment>
<evidence type="ECO:0000313" key="1">
    <source>
        <dbReference type="EMBL" id="KAL2337377.1"/>
    </source>
</evidence>
<organism evidence="1 2">
    <name type="scientific">Flemingia macrophylla</name>
    <dbReference type="NCBI Taxonomy" id="520843"/>
    <lineage>
        <taxon>Eukaryota</taxon>
        <taxon>Viridiplantae</taxon>
        <taxon>Streptophyta</taxon>
        <taxon>Embryophyta</taxon>
        <taxon>Tracheophyta</taxon>
        <taxon>Spermatophyta</taxon>
        <taxon>Magnoliopsida</taxon>
        <taxon>eudicotyledons</taxon>
        <taxon>Gunneridae</taxon>
        <taxon>Pentapetalae</taxon>
        <taxon>rosids</taxon>
        <taxon>fabids</taxon>
        <taxon>Fabales</taxon>
        <taxon>Fabaceae</taxon>
        <taxon>Papilionoideae</taxon>
        <taxon>50 kb inversion clade</taxon>
        <taxon>NPAAA clade</taxon>
        <taxon>indigoferoid/millettioid clade</taxon>
        <taxon>Phaseoleae</taxon>
        <taxon>Flemingia</taxon>
    </lineage>
</organism>
<reference evidence="1 2" key="1">
    <citation type="submission" date="2024-08" db="EMBL/GenBank/DDBJ databases">
        <title>Insights into the chromosomal genome structure of Flemingia macrophylla.</title>
        <authorList>
            <person name="Ding Y."/>
            <person name="Zhao Y."/>
            <person name="Bi W."/>
            <person name="Wu M."/>
            <person name="Zhao G."/>
            <person name="Gong Y."/>
            <person name="Li W."/>
            <person name="Zhang P."/>
        </authorList>
    </citation>
    <scope>NUCLEOTIDE SEQUENCE [LARGE SCALE GENOMIC DNA]</scope>
    <source>
        <strain evidence="1">DYQJB</strain>
        <tissue evidence="1">Leaf</tissue>
    </source>
</reference>
<dbReference type="AlphaFoldDB" id="A0ABD1MNK4"/>
<sequence>MVTHTWWAPHGYPHPSEEKRFEARRRAERCREWQPKFECAGYTGTLLGFAAGLGDTMGSGSNMVTTVIGFGLSATFIAEYHGNDPEPSIIAAIPNLNLKFSTKKASVPLKVHS</sequence>
<keyword evidence="2" id="KW-1185">Reference proteome</keyword>